<dbReference type="PANTHER" id="PTHR22761">
    <property type="entry name" value="CHARGED MULTIVESICULAR BODY PROTEIN"/>
    <property type="match status" value="1"/>
</dbReference>
<dbReference type="InterPro" id="IPR005024">
    <property type="entry name" value="Snf7_fam"/>
</dbReference>
<comment type="caution">
    <text evidence="2">The sequence shown here is derived from an EMBL/GenBank/DDBJ whole genome shotgun (WGS) entry which is preliminary data.</text>
</comment>
<sequence>MRSYLEMLREILKQKMPFLGKLFDKKRKRKQATPTAEEAINNLRDIEAILVKKQEYYEEKIAAEVATAKKHGTKNQKLALAALKRKKHHETELSRIDGVLMKIEAQRTALEDAGLNMEVIGVLDHTTAALRLANQNLDIDKVGELMDTIAEDLQLSDEFATAISQPIGDVHDEDELMKELEDLEKVELDCYSILSFDLKAAPTKIYDIRILTYFGGIGRAEHFLKGLTGQVNITANNTRVAEYMVYYLDASFKQQVFMKILDRDGYMVITRLSSNQSDSIWSTRNGHRRVRNKLDELRGFVKCFVPYFIALQET</sequence>
<proteinExistence type="inferred from homology"/>
<dbReference type="GO" id="GO:0005771">
    <property type="term" value="C:multivesicular body"/>
    <property type="evidence" value="ECO:0007669"/>
    <property type="project" value="TreeGrafter"/>
</dbReference>
<comment type="similarity">
    <text evidence="1">Belongs to the SNF7 family.</text>
</comment>
<evidence type="ECO:0000313" key="3">
    <source>
        <dbReference type="Proteomes" id="UP000024635"/>
    </source>
</evidence>
<keyword evidence="3" id="KW-1185">Reference proteome</keyword>
<evidence type="ECO:0000256" key="1">
    <source>
        <dbReference type="ARBA" id="ARBA00006190"/>
    </source>
</evidence>
<reference evidence="3" key="1">
    <citation type="journal article" date="2015" name="Nat. Genet.">
        <title>The genome and transcriptome of the zoonotic hookworm Ancylostoma ceylanicum identify infection-specific gene families.</title>
        <authorList>
            <person name="Schwarz E.M."/>
            <person name="Hu Y."/>
            <person name="Antoshechkin I."/>
            <person name="Miller M.M."/>
            <person name="Sternberg P.W."/>
            <person name="Aroian R.V."/>
        </authorList>
    </citation>
    <scope>NUCLEOTIDE SEQUENCE</scope>
    <source>
        <strain evidence="3">HY135</strain>
    </source>
</reference>
<dbReference type="Proteomes" id="UP000024635">
    <property type="component" value="Unassembled WGS sequence"/>
</dbReference>
<dbReference type="OrthoDB" id="5592979at2759"/>
<dbReference type="GO" id="GO:0006900">
    <property type="term" value="P:vesicle budding from membrane"/>
    <property type="evidence" value="ECO:0007669"/>
    <property type="project" value="TreeGrafter"/>
</dbReference>
<accession>A0A016RSP1</accession>
<organism evidence="2 3">
    <name type="scientific">Ancylostoma ceylanicum</name>
    <dbReference type="NCBI Taxonomy" id="53326"/>
    <lineage>
        <taxon>Eukaryota</taxon>
        <taxon>Metazoa</taxon>
        <taxon>Ecdysozoa</taxon>
        <taxon>Nematoda</taxon>
        <taxon>Chromadorea</taxon>
        <taxon>Rhabditida</taxon>
        <taxon>Rhabditina</taxon>
        <taxon>Rhabditomorpha</taxon>
        <taxon>Strongyloidea</taxon>
        <taxon>Ancylostomatidae</taxon>
        <taxon>Ancylostomatinae</taxon>
        <taxon>Ancylostoma</taxon>
    </lineage>
</organism>
<name>A0A016RSP1_9BILA</name>
<dbReference type="PANTHER" id="PTHR22761:SF78">
    <property type="entry name" value="CHARGED MULTIVESICULAR BODY PROTEIN 4B"/>
    <property type="match status" value="1"/>
</dbReference>
<evidence type="ECO:0008006" key="4">
    <source>
        <dbReference type="Google" id="ProtNLM"/>
    </source>
</evidence>
<dbReference type="STRING" id="53326.A0A016RSP1"/>
<dbReference type="Gene3D" id="1.10.287.1060">
    <property type="entry name" value="ESAT-6-like"/>
    <property type="match status" value="1"/>
</dbReference>
<dbReference type="Pfam" id="PF03357">
    <property type="entry name" value="Snf7"/>
    <property type="match status" value="1"/>
</dbReference>
<dbReference type="AlphaFoldDB" id="A0A016RSP1"/>
<protein>
    <recommendedName>
        <fullName evidence="4">SNF7 family protein</fullName>
    </recommendedName>
</protein>
<dbReference type="EMBL" id="JARK01001720">
    <property type="protein sequence ID" value="EYB81405.1"/>
    <property type="molecule type" value="Genomic_DNA"/>
</dbReference>
<dbReference type="GO" id="GO:0000815">
    <property type="term" value="C:ESCRT III complex"/>
    <property type="evidence" value="ECO:0007669"/>
    <property type="project" value="TreeGrafter"/>
</dbReference>
<evidence type="ECO:0000313" key="2">
    <source>
        <dbReference type="EMBL" id="EYB81405.1"/>
    </source>
</evidence>
<gene>
    <name evidence="2" type="primary">Acey_s0384.g397</name>
    <name evidence="2" type="synonym">Acey-R12C12.5</name>
    <name evidence="2" type="ORF">Y032_0384g397</name>
</gene>
<dbReference type="GO" id="GO:0032511">
    <property type="term" value="P:late endosome to vacuole transport via multivesicular body sorting pathway"/>
    <property type="evidence" value="ECO:0007669"/>
    <property type="project" value="TreeGrafter"/>
</dbReference>
<dbReference type="GO" id="GO:0009898">
    <property type="term" value="C:cytoplasmic side of plasma membrane"/>
    <property type="evidence" value="ECO:0007669"/>
    <property type="project" value="TreeGrafter"/>
</dbReference>